<evidence type="ECO:0000256" key="2">
    <source>
        <dbReference type="ARBA" id="ARBA00008847"/>
    </source>
</evidence>
<comment type="caution">
    <text evidence="9">The sequence shown here is derived from an EMBL/GenBank/DDBJ whole genome shotgun (WGS) entry which is preliminary data.</text>
</comment>
<dbReference type="InterPro" id="IPR001754">
    <property type="entry name" value="OMPdeCOase_dom"/>
</dbReference>
<protein>
    <recommendedName>
        <fullName evidence="7">Orotidine 5'-phosphate decarboxylase</fullName>
        <ecNumber evidence="7">4.1.1.23</ecNumber>
    </recommendedName>
    <alternativeName>
        <fullName evidence="7">OMP decarboxylase</fullName>
        <shortName evidence="7">OMPDCase</shortName>
        <shortName evidence="7">OMPdecase</shortName>
    </alternativeName>
</protein>
<evidence type="ECO:0000256" key="3">
    <source>
        <dbReference type="ARBA" id="ARBA00022793"/>
    </source>
</evidence>
<dbReference type="InterPro" id="IPR018089">
    <property type="entry name" value="OMPdecase_AS"/>
</dbReference>
<keyword evidence="3 7" id="KW-0210">Decarboxylase</keyword>
<evidence type="ECO:0000256" key="1">
    <source>
        <dbReference type="ARBA" id="ARBA00004861"/>
    </source>
</evidence>
<evidence type="ECO:0000313" key="10">
    <source>
        <dbReference type="Proteomes" id="UP001499863"/>
    </source>
</evidence>
<dbReference type="EC" id="4.1.1.23" evidence="7"/>
<evidence type="ECO:0000256" key="7">
    <source>
        <dbReference type="HAMAP-Rule" id="MF_01215"/>
    </source>
</evidence>
<keyword evidence="4 7" id="KW-0665">Pyrimidine biosynthesis</keyword>
<dbReference type="CDD" id="cd04725">
    <property type="entry name" value="OMP_decarboxylase_like"/>
    <property type="match status" value="1"/>
</dbReference>
<dbReference type="Proteomes" id="UP001499863">
    <property type="component" value="Unassembled WGS sequence"/>
</dbReference>
<dbReference type="NCBIfam" id="TIGR02127">
    <property type="entry name" value="pyrF_sub2"/>
    <property type="match status" value="1"/>
</dbReference>
<dbReference type="InterPro" id="IPR011995">
    <property type="entry name" value="OMPdecase_type-2"/>
</dbReference>
<organism evidence="9 10">
    <name type="scientific">Kitasatospora putterlickiae</name>
    <dbReference type="NCBI Taxonomy" id="221725"/>
    <lineage>
        <taxon>Bacteria</taxon>
        <taxon>Bacillati</taxon>
        <taxon>Actinomycetota</taxon>
        <taxon>Actinomycetes</taxon>
        <taxon>Kitasatosporales</taxon>
        <taxon>Streptomycetaceae</taxon>
        <taxon>Kitasatospora</taxon>
    </lineage>
</organism>
<dbReference type="EMBL" id="BAAAKJ010000247">
    <property type="protein sequence ID" value="GAA1402346.1"/>
    <property type="molecule type" value="Genomic_DNA"/>
</dbReference>
<dbReference type="Pfam" id="PF00215">
    <property type="entry name" value="OMPdecase"/>
    <property type="match status" value="1"/>
</dbReference>
<reference evidence="9 10" key="1">
    <citation type="journal article" date="2019" name="Int. J. Syst. Evol. Microbiol.">
        <title>The Global Catalogue of Microorganisms (GCM) 10K type strain sequencing project: providing services to taxonomists for standard genome sequencing and annotation.</title>
        <authorList>
            <consortium name="The Broad Institute Genomics Platform"/>
            <consortium name="The Broad Institute Genome Sequencing Center for Infectious Disease"/>
            <person name="Wu L."/>
            <person name="Ma J."/>
        </authorList>
    </citation>
    <scope>NUCLEOTIDE SEQUENCE [LARGE SCALE GENOMIC DNA]</scope>
    <source>
        <strain evidence="9 10">JCM 12393</strain>
    </source>
</reference>
<evidence type="ECO:0000256" key="5">
    <source>
        <dbReference type="ARBA" id="ARBA00023239"/>
    </source>
</evidence>
<evidence type="ECO:0000256" key="6">
    <source>
        <dbReference type="ARBA" id="ARBA00049157"/>
    </source>
</evidence>
<dbReference type="Gene3D" id="3.20.20.70">
    <property type="entry name" value="Aldolase class I"/>
    <property type="match status" value="1"/>
</dbReference>
<dbReference type="PANTHER" id="PTHR43375">
    <property type="entry name" value="OROTIDINE 5'-PHOSPHATE DECARBOXYLASE"/>
    <property type="match status" value="1"/>
</dbReference>
<proteinExistence type="inferred from homology"/>
<comment type="similarity">
    <text evidence="2 7">Belongs to the OMP decarboxylase family. Type 2 subfamily.</text>
</comment>
<dbReference type="RefSeq" id="WP_344338791.1">
    <property type="nucleotide sequence ID" value="NZ_BAAAKJ010000247.1"/>
</dbReference>
<comment type="pathway">
    <text evidence="1 7">Pyrimidine metabolism; UMP biosynthesis via de novo pathway; UMP from orotate: step 2/2.</text>
</comment>
<dbReference type="SMART" id="SM00934">
    <property type="entry name" value="OMPdecase"/>
    <property type="match status" value="1"/>
</dbReference>
<dbReference type="HAMAP" id="MF_01215">
    <property type="entry name" value="OMPdecase_type2"/>
    <property type="match status" value="1"/>
</dbReference>
<name>A0ABN1YFF3_9ACTN</name>
<dbReference type="SUPFAM" id="SSF51366">
    <property type="entry name" value="Ribulose-phoshate binding barrel"/>
    <property type="match status" value="1"/>
</dbReference>
<keyword evidence="10" id="KW-1185">Reference proteome</keyword>
<comment type="catalytic activity">
    <reaction evidence="6 7">
        <text>orotidine 5'-phosphate + H(+) = UMP + CO2</text>
        <dbReference type="Rhea" id="RHEA:11596"/>
        <dbReference type="ChEBI" id="CHEBI:15378"/>
        <dbReference type="ChEBI" id="CHEBI:16526"/>
        <dbReference type="ChEBI" id="CHEBI:57538"/>
        <dbReference type="ChEBI" id="CHEBI:57865"/>
        <dbReference type="EC" id="4.1.1.23"/>
    </reaction>
</comment>
<gene>
    <name evidence="7 9" type="primary">pyrF</name>
    <name evidence="9" type="ORF">GCM10009639_45700</name>
</gene>
<feature type="active site" description="Proton donor" evidence="7">
    <location>
        <position position="98"/>
    </location>
</feature>
<sequence>MTLAPFGTRLRHALDTRGQLCVGIDPHASLLAAWGLEDTVAGLETFSRTVVEALAGRVAVLKPQAAFFERFGSRGVAVLEKSVEEARAAGALVLMDAKRGDIGSTMAAYAEAFLSPGSPLFSDAVTVSPYLGFGSLRPALDLATANGAGVFALALTSNPEGAEVQRAIGADGEPVAASVLGQLAAENAGAEPLGSFGAVVGATLADAGVDLAINGPLLAPGIGAQGATMADLPRVFGASVRNVVPSVSRDVLKHGPSVEALRAAADRFVQEYAEAVK</sequence>
<dbReference type="PROSITE" id="PS00156">
    <property type="entry name" value="OMPDECASE"/>
    <property type="match status" value="1"/>
</dbReference>
<dbReference type="PANTHER" id="PTHR43375:SF1">
    <property type="entry name" value="OROTIDINE 5'-PHOSPHATE DECARBOXYLASE"/>
    <property type="match status" value="1"/>
</dbReference>
<accession>A0ABN1YFF3</accession>
<evidence type="ECO:0000259" key="8">
    <source>
        <dbReference type="SMART" id="SM00934"/>
    </source>
</evidence>
<evidence type="ECO:0000256" key="4">
    <source>
        <dbReference type="ARBA" id="ARBA00022975"/>
    </source>
</evidence>
<dbReference type="InterPro" id="IPR013785">
    <property type="entry name" value="Aldolase_TIM"/>
</dbReference>
<keyword evidence="5 7" id="KW-0456">Lyase</keyword>
<dbReference type="InterPro" id="IPR011060">
    <property type="entry name" value="RibuloseP-bd_barrel"/>
</dbReference>
<evidence type="ECO:0000313" key="9">
    <source>
        <dbReference type="EMBL" id="GAA1402346.1"/>
    </source>
</evidence>
<feature type="domain" description="Orotidine 5'-phosphate decarboxylase" evidence="8">
    <location>
        <begin position="19"/>
        <end position="264"/>
    </location>
</feature>